<protein>
    <submittedName>
        <fullName evidence="1">Uncharacterized protein</fullName>
    </submittedName>
</protein>
<name>A0ABR1JB36_9AGAR</name>
<evidence type="ECO:0000313" key="2">
    <source>
        <dbReference type="Proteomes" id="UP001498398"/>
    </source>
</evidence>
<organism evidence="1 2">
    <name type="scientific">Marasmiellus scandens</name>
    <dbReference type="NCBI Taxonomy" id="2682957"/>
    <lineage>
        <taxon>Eukaryota</taxon>
        <taxon>Fungi</taxon>
        <taxon>Dikarya</taxon>
        <taxon>Basidiomycota</taxon>
        <taxon>Agaricomycotina</taxon>
        <taxon>Agaricomycetes</taxon>
        <taxon>Agaricomycetidae</taxon>
        <taxon>Agaricales</taxon>
        <taxon>Marasmiineae</taxon>
        <taxon>Omphalotaceae</taxon>
        <taxon>Marasmiellus</taxon>
    </lineage>
</organism>
<dbReference type="EMBL" id="JBANRG010000022">
    <property type="protein sequence ID" value="KAK7455841.1"/>
    <property type="molecule type" value="Genomic_DNA"/>
</dbReference>
<dbReference type="Proteomes" id="UP001498398">
    <property type="component" value="Unassembled WGS sequence"/>
</dbReference>
<proteinExistence type="predicted"/>
<comment type="caution">
    <text evidence="1">The sequence shown here is derived from an EMBL/GenBank/DDBJ whole genome shotgun (WGS) entry which is preliminary data.</text>
</comment>
<reference evidence="1 2" key="1">
    <citation type="submission" date="2024-01" db="EMBL/GenBank/DDBJ databases">
        <title>A draft genome for the cacao thread blight pathogen Marasmiellus scandens.</title>
        <authorList>
            <person name="Baruah I.K."/>
            <person name="Leung J."/>
            <person name="Bukari Y."/>
            <person name="Amoako-Attah I."/>
            <person name="Meinhardt L.W."/>
            <person name="Bailey B.A."/>
            <person name="Cohen S.P."/>
        </authorList>
    </citation>
    <scope>NUCLEOTIDE SEQUENCE [LARGE SCALE GENOMIC DNA]</scope>
    <source>
        <strain evidence="1 2">GH-19</strain>
    </source>
</reference>
<accession>A0ABR1JB36</accession>
<gene>
    <name evidence="1" type="ORF">VKT23_010877</name>
</gene>
<sequence length="101" mass="11446">MISLGDRADKFGDIFVVSPASLYEDRSESGECQFRAEVPFVKYSCPRFLTRRECQSQIMHNIPYFRILDVADQGMKYSSVFILGQATGRPESGWGKGEIVK</sequence>
<keyword evidence="2" id="KW-1185">Reference proteome</keyword>
<evidence type="ECO:0000313" key="1">
    <source>
        <dbReference type="EMBL" id="KAK7455841.1"/>
    </source>
</evidence>